<evidence type="ECO:0000256" key="5">
    <source>
        <dbReference type="ARBA" id="ARBA00022475"/>
    </source>
</evidence>
<evidence type="ECO:0000256" key="2">
    <source>
        <dbReference type="ARBA" id="ARBA00010690"/>
    </source>
</evidence>
<dbReference type="FunFam" id="3.40.1690.10:FF:000001">
    <property type="entry name" value="Flagellar biosynthetic protein FlhB"/>
    <property type="match status" value="1"/>
</dbReference>
<feature type="transmembrane region" description="Helical" evidence="12">
    <location>
        <begin position="155"/>
        <end position="173"/>
    </location>
</feature>
<keyword evidence="14" id="KW-1185">Reference proteome</keyword>
<dbReference type="Proteomes" id="UP000658225">
    <property type="component" value="Unassembled WGS sequence"/>
</dbReference>
<keyword evidence="5 12" id="KW-1003">Cell membrane</keyword>
<reference evidence="13" key="1">
    <citation type="submission" date="2020-10" db="EMBL/GenBank/DDBJ databases">
        <title>Genomic Encyclopedia of Type Strains, Phase IV (KMG-IV): sequencing the most valuable type-strain genomes for metagenomic binning, comparative biology and taxonomic classification.</title>
        <authorList>
            <person name="Goeker M."/>
        </authorList>
    </citation>
    <scope>NUCLEOTIDE SEQUENCE</scope>
    <source>
        <strain evidence="13">DSM 13886</strain>
    </source>
</reference>
<dbReference type="NCBIfam" id="TIGR00328">
    <property type="entry name" value="flhB"/>
    <property type="match status" value="1"/>
</dbReference>
<gene>
    <name evidence="12" type="primary">flhB</name>
    <name evidence="13" type="ORF">H4683_000521</name>
</gene>
<keyword evidence="10 12" id="KW-0472">Membrane</keyword>
<keyword evidence="8 12" id="KW-0653">Protein transport</keyword>
<protein>
    <recommendedName>
        <fullName evidence="3 12">Flagellar biosynthetic protein FlhB</fullName>
    </recommendedName>
</protein>
<keyword evidence="13" id="KW-0966">Cell projection</keyword>
<dbReference type="PANTHER" id="PTHR30531:SF12">
    <property type="entry name" value="FLAGELLAR BIOSYNTHETIC PROTEIN FLHB"/>
    <property type="match status" value="1"/>
</dbReference>
<dbReference type="Gene3D" id="6.10.250.2080">
    <property type="match status" value="1"/>
</dbReference>
<dbReference type="GO" id="GO:0044780">
    <property type="term" value="P:bacterial-type flagellum assembly"/>
    <property type="evidence" value="ECO:0007669"/>
    <property type="project" value="InterPro"/>
</dbReference>
<evidence type="ECO:0000313" key="14">
    <source>
        <dbReference type="Proteomes" id="UP000658225"/>
    </source>
</evidence>
<dbReference type="SUPFAM" id="SSF160544">
    <property type="entry name" value="EscU C-terminal domain-like"/>
    <property type="match status" value="1"/>
</dbReference>
<comment type="similarity">
    <text evidence="2 12">Belongs to the type III secretion exporter family.</text>
</comment>
<dbReference type="EMBL" id="JADBEL010000002">
    <property type="protein sequence ID" value="MBE1553447.1"/>
    <property type="molecule type" value="Genomic_DNA"/>
</dbReference>
<keyword evidence="13" id="KW-0969">Cilium</keyword>
<keyword evidence="9 12" id="KW-1133">Transmembrane helix</keyword>
<keyword evidence="7 12" id="KW-1005">Bacterial flagellum biogenesis</keyword>
<keyword evidence="6 12" id="KW-0812">Transmembrane</keyword>
<evidence type="ECO:0000256" key="1">
    <source>
        <dbReference type="ARBA" id="ARBA00004651"/>
    </source>
</evidence>
<name>A0A927MHV0_9BACL</name>
<keyword evidence="4 12" id="KW-0813">Transport</keyword>
<evidence type="ECO:0000256" key="4">
    <source>
        <dbReference type="ARBA" id="ARBA00022448"/>
    </source>
</evidence>
<evidence type="ECO:0000256" key="6">
    <source>
        <dbReference type="ARBA" id="ARBA00022692"/>
    </source>
</evidence>
<evidence type="ECO:0000256" key="10">
    <source>
        <dbReference type="ARBA" id="ARBA00023136"/>
    </source>
</evidence>
<feature type="transmembrane region" description="Helical" evidence="12">
    <location>
        <begin position="37"/>
        <end position="57"/>
    </location>
</feature>
<evidence type="ECO:0000256" key="11">
    <source>
        <dbReference type="ARBA" id="ARBA00023225"/>
    </source>
</evidence>
<dbReference type="PANTHER" id="PTHR30531">
    <property type="entry name" value="FLAGELLAR BIOSYNTHETIC PROTEIN FLHB"/>
    <property type="match status" value="1"/>
</dbReference>
<dbReference type="GO" id="GO:0005886">
    <property type="term" value="C:plasma membrane"/>
    <property type="evidence" value="ECO:0007669"/>
    <property type="project" value="UniProtKB-SubCell"/>
</dbReference>
<evidence type="ECO:0000256" key="12">
    <source>
        <dbReference type="RuleBase" id="RU364091"/>
    </source>
</evidence>
<evidence type="ECO:0000313" key="13">
    <source>
        <dbReference type="EMBL" id="MBE1553447.1"/>
    </source>
</evidence>
<dbReference type="Pfam" id="PF01312">
    <property type="entry name" value="Bac_export_2"/>
    <property type="match status" value="1"/>
</dbReference>
<dbReference type="PRINTS" id="PR00950">
    <property type="entry name" value="TYPE3IMSPROT"/>
</dbReference>
<comment type="function">
    <text evidence="12">Required for formation of the rod structure in the basal body of the flagellar apparatus. Together with FliI and FliH, may constitute the export apparatus of flagellin.</text>
</comment>
<keyword evidence="11 12" id="KW-1006">Bacterial flagellum protein export</keyword>
<evidence type="ECO:0000256" key="9">
    <source>
        <dbReference type="ARBA" id="ARBA00022989"/>
    </source>
</evidence>
<evidence type="ECO:0000256" key="8">
    <source>
        <dbReference type="ARBA" id="ARBA00022927"/>
    </source>
</evidence>
<accession>A0A927MHV0</accession>
<evidence type="ECO:0000256" key="7">
    <source>
        <dbReference type="ARBA" id="ARBA00022795"/>
    </source>
</evidence>
<feature type="transmembrane region" description="Helical" evidence="12">
    <location>
        <begin position="94"/>
        <end position="122"/>
    </location>
</feature>
<keyword evidence="13" id="KW-0282">Flagellum</keyword>
<dbReference type="InterPro" id="IPR029025">
    <property type="entry name" value="T3SS_substrate_exporter_C"/>
</dbReference>
<dbReference type="RefSeq" id="WP_192597269.1">
    <property type="nucleotide sequence ID" value="NZ_JADBEL010000002.1"/>
</dbReference>
<dbReference type="InterPro" id="IPR006136">
    <property type="entry name" value="FlhB"/>
</dbReference>
<dbReference type="InterPro" id="IPR006135">
    <property type="entry name" value="T3SS_substrate_exporter"/>
</dbReference>
<comment type="caution">
    <text evidence="13">The sequence shown here is derived from an EMBL/GenBank/DDBJ whole genome shotgun (WGS) entry which is preliminary data.</text>
</comment>
<proteinExistence type="inferred from homology"/>
<comment type="subcellular location">
    <subcellularLocation>
        <location evidence="1">Cell membrane</location>
        <topology evidence="1">Multi-pass membrane protein</topology>
    </subcellularLocation>
</comment>
<dbReference type="AlphaFoldDB" id="A0A927MHV0"/>
<evidence type="ECO:0000256" key="3">
    <source>
        <dbReference type="ARBA" id="ARBA00021622"/>
    </source>
</evidence>
<sequence length="359" mass="41098">MLRLDLQFFAGEKTEKATQKKRQDSRKKGQVLKSQDVTSSIVLLAVFLFLFFSAGFMGNRFFHFFSQAFSQYILIGVLDEDTALLIYFDVLVQMAFILLPVMLIAMIAGVAGNLFQFGLLFTMEPLKIDLKKLDPIKGLKRIFSMRAIVELMKSLLKISLIGTVTVLIIWMNIDRVLGLAFKSPWIVLTSVAKLAALMGISASFVLLFISVLDFFYQKYDYEKNLRMSKQDIKDEYKNTEGDPIIKSRIKQRQREMAMRRMMQEIPNADVVITNPTHFAIALKYDDGNMDAPIVVAKGVDFVAQKMKLIAKEHDIIMVENRPLARALYDDVEIGGRIPEQFFKAIAEILAYVYRIQRKI</sequence>
<organism evidence="13 14">
    <name type="scientific">Sporosarcina limicola</name>
    <dbReference type="NCBI Taxonomy" id="34101"/>
    <lineage>
        <taxon>Bacteria</taxon>
        <taxon>Bacillati</taxon>
        <taxon>Bacillota</taxon>
        <taxon>Bacilli</taxon>
        <taxon>Bacillales</taxon>
        <taxon>Caryophanaceae</taxon>
        <taxon>Sporosarcina</taxon>
    </lineage>
</organism>
<feature type="transmembrane region" description="Helical" evidence="12">
    <location>
        <begin position="185"/>
        <end position="216"/>
    </location>
</feature>
<dbReference type="GO" id="GO:0009306">
    <property type="term" value="P:protein secretion"/>
    <property type="evidence" value="ECO:0007669"/>
    <property type="project" value="InterPro"/>
</dbReference>
<dbReference type="Gene3D" id="3.40.1690.10">
    <property type="entry name" value="secretion proteins EscU"/>
    <property type="match status" value="1"/>
</dbReference>